<name>A0A0F9E227_9ZZZZ</name>
<dbReference type="GO" id="GO:0006259">
    <property type="term" value="P:DNA metabolic process"/>
    <property type="evidence" value="ECO:0007669"/>
    <property type="project" value="InterPro"/>
</dbReference>
<accession>A0A0F9E227</accession>
<evidence type="ECO:0008006" key="2">
    <source>
        <dbReference type="Google" id="ProtNLM"/>
    </source>
</evidence>
<dbReference type="GO" id="GO:0003677">
    <property type="term" value="F:DNA binding"/>
    <property type="evidence" value="ECO:0007669"/>
    <property type="project" value="InterPro"/>
</dbReference>
<dbReference type="Pfam" id="PF03837">
    <property type="entry name" value="RecT"/>
    <property type="match status" value="1"/>
</dbReference>
<reference evidence="1" key="1">
    <citation type="journal article" date="2015" name="Nature">
        <title>Complex archaea that bridge the gap between prokaryotes and eukaryotes.</title>
        <authorList>
            <person name="Spang A."/>
            <person name="Saw J.H."/>
            <person name="Jorgensen S.L."/>
            <person name="Zaremba-Niedzwiedzka K."/>
            <person name="Martijn J."/>
            <person name="Lind A.E."/>
            <person name="van Eijk R."/>
            <person name="Schleper C."/>
            <person name="Guy L."/>
            <person name="Ettema T.J."/>
        </authorList>
    </citation>
    <scope>NUCLEOTIDE SEQUENCE</scope>
</reference>
<protein>
    <recommendedName>
        <fullName evidence="2">Phage recombination protein Bet</fullName>
    </recommendedName>
</protein>
<evidence type="ECO:0000313" key="1">
    <source>
        <dbReference type="EMBL" id="KKL68058.1"/>
    </source>
</evidence>
<feature type="non-terminal residue" evidence="1">
    <location>
        <position position="482"/>
    </location>
</feature>
<dbReference type="EMBL" id="LAZR01026655">
    <property type="protein sequence ID" value="KKL68058.1"/>
    <property type="molecule type" value="Genomic_DNA"/>
</dbReference>
<organism evidence="1">
    <name type="scientific">marine sediment metagenome</name>
    <dbReference type="NCBI Taxonomy" id="412755"/>
    <lineage>
        <taxon>unclassified sequences</taxon>
        <taxon>metagenomes</taxon>
        <taxon>ecological metagenomes</taxon>
    </lineage>
</organism>
<dbReference type="AlphaFoldDB" id="A0A0F9E227"/>
<gene>
    <name evidence="1" type="ORF">LCGC14_2128800</name>
</gene>
<dbReference type="InterPro" id="IPR018330">
    <property type="entry name" value="RecT_fam"/>
</dbReference>
<comment type="caution">
    <text evidence="1">The sequence shown here is derived from an EMBL/GenBank/DDBJ whole genome shotgun (WGS) entry which is preliminary data.</text>
</comment>
<proteinExistence type="predicted"/>
<dbReference type="NCBIfam" id="TIGR00616">
    <property type="entry name" value="rect"/>
    <property type="match status" value="1"/>
</dbReference>
<dbReference type="InterPro" id="IPR004590">
    <property type="entry name" value="ssDNA_annealing_RecT"/>
</dbReference>
<sequence length="482" mass="54908">MTQNLPAVQQKASDLRSYLGQDNVRKQFEMALPKWLSVDRLLRIIFSATIKNPRILDCTKESILRAVMQCAQTGLEPILGRAYLIPYHNSKKINDKWVKVWECEFQPGYQGLVDLARRSGEIKDVFAMVVYENDDFDMEYGTNRKLEHRPTIKGDPGEPIGAYAVWELKDGTKPFEFMPLHELYKRRDKSKAYQFAIKNPKNKNAQDCPWIQWPEEQMMKTVVKHSSKLKPASIEYMQAAELDNSAESGQRAIGFFDNPLLPEPDVIKPTAEDFTRLVSEKIDYLPDPTLDKYLKEMAGAQTPKMTVDQFKAEGAAQFEELWTHFEQWKGTQRTGPDLGNKKGAKKEEMIIYGGPWDQPKWWKTRKGNGISSGFAKFVNDNIDTFTDASPKLQAKAVHKWDGFYPDIPFPMPEPKGQGEDTDKPPLAPEFVGLAKARENLGEDVYAQACETVFALAGEYPHSPDDAKRVVVEMNRIADSDVE</sequence>